<dbReference type="GO" id="GO:0120147">
    <property type="term" value="F:formylglycine-generating oxidase activity"/>
    <property type="evidence" value="ECO:0007669"/>
    <property type="project" value="TreeGrafter"/>
</dbReference>
<protein>
    <submittedName>
        <fullName evidence="2">Formylglycine-generating enzyme family protein</fullName>
    </submittedName>
</protein>
<dbReference type="Proteomes" id="UP000282388">
    <property type="component" value="Unassembled WGS sequence"/>
</dbReference>
<proteinExistence type="predicted"/>
<dbReference type="Pfam" id="PF03781">
    <property type="entry name" value="FGE-sulfatase"/>
    <property type="match status" value="1"/>
</dbReference>
<dbReference type="InterPro" id="IPR051043">
    <property type="entry name" value="Sulfatase_Mod_Factor_Kinase"/>
</dbReference>
<reference evidence="2 3" key="1">
    <citation type="submission" date="2018-09" db="EMBL/GenBank/DDBJ databases">
        <title>The draft genome of Acinetobacter spp. strains.</title>
        <authorList>
            <person name="Qin J."/>
            <person name="Feng Y."/>
            <person name="Zong Z."/>
        </authorList>
    </citation>
    <scope>NUCLEOTIDE SEQUENCE [LARGE SCALE GENOMIC DNA]</scope>
    <source>
        <strain evidence="2 3">WCHAc060012</strain>
    </source>
</reference>
<sequence>MKKIWAVLCFSPLFFMGCSQPKEQPNQSDEASAPNKIKAELCRQYSGVPQGWLKHKTAGMVNIEGGSYEIGNNEAYPEEKSLMNSQRTVESFYMDQTEVTNAQFEAFVKATQYVTEAEQQGEAAIFVQPKQAVSELGWWKLEKNATWKQPWGAHSQRKTLPNEPVRIVTLKDALAYADWLGHELPTEEQWEYAAKAFAQQRDVQAMNHGSHINANVWQGQFPYQNAVEDGFEDVAPVGCYEANPFGLYDMIGNIWEYTRSPFTGSHDDHLGNHQQLKKSQPAYNHYTIKGGSYLCADNYCARYRAAARQSQEANLAMSHVGFRTVYQSKK</sequence>
<dbReference type="AlphaFoldDB" id="A0A3A8EWZ3"/>
<dbReference type="InterPro" id="IPR016187">
    <property type="entry name" value="CTDL_fold"/>
</dbReference>
<gene>
    <name evidence="2" type="ORF">D7V32_00490</name>
</gene>
<dbReference type="RefSeq" id="WP_120400967.1">
    <property type="nucleotide sequence ID" value="NZ_RAXV01000001.1"/>
</dbReference>
<dbReference type="PANTHER" id="PTHR23150">
    <property type="entry name" value="SULFATASE MODIFYING FACTOR 1, 2"/>
    <property type="match status" value="1"/>
</dbReference>
<organism evidence="2 3">
    <name type="scientific">Acinetobacter tianfuensis</name>
    <dbReference type="NCBI Taxonomy" id="2419603"/>
    <lineage>
        <taxon>Bacteria</taxon>
        <taxon>Pseudomonadati</taxon>
        <taxon>Pseudomonadota</taxon>
        <taxon>Gammaproteobacteria</taxon>
        <taxon>Moraxellales</taxon>
        <taxon>Moraxellaceae</taxon>
        <taxon>Acinetobacter</taxon>
    </lineage>
</organism>
<dbReference type="OrthoDB" id="9768004at2"/>
<evidence type="ECO:0000259" key="1">
    <source>
        <dbReference type="Pfam" id="PF03781"/>
    </source>
</evidence>
<dbReference type="InterPro" id="IPR005532">
    <property type="entry name" value="SUMF_dom"/>
</dbReference>
<dbReference type="EMBL" id="RAXV01000001">
    <property type="protein sequence ID" value="RKG34584.1"/>
    <property type="molecule type" value="Genomic_DNA"/>
</dbReference>
<name>A0A3A8EWZ3_9GAMM</name>
<keyword evidence="3" id="KW-1185">Reference proteome</keyword>
<dbReference type="PROSITE" id="PS51257">
    <property type="entry name" value="PROKAR_LIPOPROTEIN"/>
    <property type="match status" value="1"/>
</dbReference>
<evidence type="ECO:0000313" key="2">
    <source>
        <dbReference type="EMBL" id="RKG34584.1"/>
    </source>
</evidence>
<dbReference type="SUPFAM" id="SSF56436">
    <property type="entry name" value="C-type lectin-like"/>
    <property type="match status" value="1"/>
</dbReference>
<dbReference type="InterPro" id="IPR042095">
    <property type="entry name" value="SUMF_sf"/>
</dbReference>
<accession>A0A3A8EWZ3</accession>
<dbReference type="PANTHER" id="PTHR23150:SF19">
    <property type="entry name" value="FORMYLGLYCINE-GENERATING ENZYME"/>
    <property type="match status" value="1"/>
</dbReference>
<dbReference type="Gene3D" id="3.90.1580.10">
    <property type="entry name" value="paralog of FGE (formylglycine-generating enzyme)"/>
    <property type="match status" value="1"/>
</dbReference>
<evidence type="ECO:0000313" key="3">
    <source>
        <dbReference type="Proteomes" id="UP000282388"/>
    </source>
</evidence>
<comment type="caution">
    <text evidence="2">The sequence shown here is derived from an EMBL/GenBank/DDBJ whole genome shotgun (WGS) entry which is preliminary data.</text>
</comment>
<feature type="domain" description="Sulfatase-modifying factor enzyme-like" evidence="1">
    <location>
        <begin position="57"/>
        <end position="325"/>
    </location>
</feature>